<organism evidence="2 3">
    <name type="scientific">Punica granatum</name>
    <name type="common">Pomegranate</name>
    <dbReference type="NCBI Taxonomy" id="22663"/>
    <lineage>
        <taxon>Eukaryota</taxon>
        <taxon>Viridiplantae</taxon>
        <taxon>Streptophyta</taxon>
        <taxon>Embryophyta</taxon>
        <taxon>Tracheophyta</taxon>
        <taxon>Spermatophyta</taxon>
        <taxon>Magnoliopsida</taxon>
        <taxon>eudicotyledons</taxon>
        <taxon>Gunneridae</taxon>
        <taxon>Pentapetalae</taxon>
        <taxon>rosids</taxon>
        <taxon>malvids</taxon>
        <taxon>Myrtales</taxon>
        <taxon>Lythraceae</taxon>
        <taxon>Punica</taxon>
    </lineage>
</organism>
<dbReference type="EMBL" id="PGOL01003254">
    <property type="protein sequence ID" value="PKI41917.1"/>
    <property type="molecule type" value="Genomic_DNA"/>
</dbReference>
<gene>
    <name evidence="2" type="ORF">CRG98_037667</name>
</gene>
<dbReference type="PANTHER" id="PTHR11439">
    <property type="entry name" value="GAG-POL-RELATED RETROTRANSPOSON"/>
    <property type="match status" value="1"/>
</dbReference>
<dbReference type="AlphaFoldDB" id="A0A2I0ID55"/>
<feature type="region of interest" description="Disordered" evidence="1">
    <location>
        <begin position="156"/>
        <end position="178"/>
    </location>
</feature>
<sequence length="194" mass="21497">MADIPYSSTVSSLMYSMVCTQPDIAHAVGVVSKYLSNPRKIHWKAMKWILRYPKGTSRLCLCFGNGKPILGGFTDADIAVDHDSKKSTSGYLFILARGAVTWQSKLHKCVALFMTEAKYIAANETEKEILWMKRFLQELGLKQDESFPKRSWSYARSRSGWTPSKELGEGSPPCGARGGRLLAVGSPYARAPLA</sequence>
<evidence type="ECO:0000313" key="3">
    <source>
        <dbReference type="Proteomes" id="UP000233551"/>
    </source>
</evidence>
<comment type="caution">
    <text evidence="2">The sequence shown here is derived from an EMBL/GenBank/DDBJ whole genome shotgun (WGS) entry which is preliminary data.</text>
</comment>
<evidence type="ECO:0000313" key="2">
    <source>
        <dbReference type="EMBL" id="PKI41917.1"/>
    </source>
</evidence>
<dbReference type="Proteomes" id="UP000233551">
    <property type="component" value="Unassembled WGS sequence"/>
</dbReference>
<name>A0A2I0ID55_PUNGR</name>
<proteinExistence type="predicted"/>
<evidence type="ECO:0000256" key="1">
    <source>
        <dbReference type="SAM" id="MobiDB-lite"/>
    </source>
</evidence>
<keyword evidence="3" id="KW-1185">Reference proteome</keyword>
<dbReference type="STRING" id="22663.A0A2I0ID55"/>
<accession>A0A2I0ID55</accession>
<evidence type="ECO:0008006" key="4">
    <source>
        <dbReference type="Google" id="ProtNLM"/>
    </source>
</evidence>
<protein>
    <recommendedName>
        <fullName evidence="4">Retrovirus-related Pol polyprotein from transposon TNT 1-94</fullName>
    </recommendedName>
</protein>
<dbReference type="CDD" id="cd09272">
    <property type="entry name" value="RNase_HI_RT_Ty1"/>
    <property type="match status" value="1"/>
</dbReference>
<dbReference type="PANTHER" id="PTHR11439:SF467">
    <property type="entry name" value="INTEGRASE CATALYTIC DOMAIN-CONTAINING PROTEIN"/>
    <property type="match status" value="1"/>
</dbReference>
<reference evidence="2 3" key="1">
    <citation type="submission" date="2017-11" db="EMBL/GenBank/DDBJ databases">
        <title>De-novo sequencing of pomegranate (Punica granatum L.) genome.</title>
        <authorList>
            <person name="Akparov Z."/>
            <person name="Amiraslanov A."/>
            <person name="Hajiyeva S."/>
            <person name="Abbasov M."/>
            <person name="Kaur K."/>
            <person name="Hamwieh A."/>
            <person name="Solovyev V."/>
            <person name="Salamov A."/>
            <person name="Braich B."/>
            <person name="Kosarev P."/>
            <person name="Mahmoud A."/>
            <person name="Hajiyev E."/>
            <person name="Babayeva S."/>
            <person name="Izzatullayeva V."/>
            <person name="Mammadov A."/>
            <person name="Mammadov A."/>
            <person name="Sharifova S."/>
            <person name="Ojaghi J."/>
            <person name="Eynullazada K."/>
            <person name="Bayramov B."/>
            <person name="Abdulazimova A."/>
            <person name="Shahmuradov I."/>
        </authorList>
    </citation>
    <scope>NUCLEOTIDE SEQUENCE [LARGE SCALE GENOMIC DNA]</scope>
    <source>
        <strain evidence="3">cv. AG2017</strain>
        <tissue evidence="2">Leaf</tissue>
    </source>
</reference>